<dbReference type="PANTHER" id="PTHR31286:SF167">
    <property type="entry name" value="OS09G0268800 PROTEIN"/>
    <property type="match status" value="1"/>
</dbReference>
<organism evidence="3 4">
    <name type="scientific">Corchorus capsularis</name>
    <name type="common">Jute</name>
    <dbReference type="NCBI Taxonomy" id="210143"/>
    <lineage>
        <taxon>Eukaryota</taxon>
        <taxon>Viridiplantae</taxon>
        <taxon>Streptophyta</taxon>
        <taxon>Embryophyta</taxon>
        <taxon>Tracheophyta</taxon>
        <taxon>Spermatophyta</taxon>
        <taxon>Magnoliopsida</taxon>
        <taxon>eudicotyledons</taxon>
        <taxon>Gunneridae</taxon>
        <taxon>Pentapetalae</taxon>
        <taxon>rosids</taxon>
        <taxon>malvids</taxon>
        <taxon>Malvales</taxon>
        <taxon>Malvaceae</taxon>
        <taxon>Grewioideae</taxon>
        <taxon>Apeibeae</taxon>
        <taxon>Corchorus</taxon>
    </lineage>
</organism>
<feature type="compositionally biased region" description="Polar residues" evidence="1">
    <location>
        <begin position="390"/>
        <end position="401"/>
    </location>
</feature>
<feature type="compositionally biased region" description="Basic and acidic residues" evidence="1">
    <location>
        <begin position="565"/>
        <end position="578"/>
    </location>
</feature>
<dbReference type="Proteomes" id="UP000188268">
    <property type="component" value="Unassembled WGS sequence"/>
</dbReference>
<feature type="region of interest" description="Disordered" evidence="1">
    <location>
        <begin position="552"/>
        <end position="578"/>
    </location>
</feature>
<dbReference type="Pfam" id="PF14111">
    <property type="entry name" value="DUF4283"/>
    <property type="match status" value="1"/>
</dbReference>
<reference evidence="3 4" key="1">
    <citation type="submission" date="2013-09" db="EMBL/GenBank/DDBJ databases">
        <title>Corchorus capsularis genome sequencing.</title>
        <authorList>
            <person name="Alam M."/>
            <person name="Haque M.S."/>
            <person name="Islam M.S."/>
            <person name="Emdad E.M."/>
            <person name="Islam M.M."/>
            <person name="Ahmed B."/>
            <person name="Halim A."/>
            <person name="Hossen Q.M.M."/>
            <person name="Hossain M.Z."/>
            <person name="Ahmed R."/>
            <person name="Khan M.M."/>
            <person name="Islam R."/>
            <person name="Rashid M.M."/>
            <person name="Khan S.A."/>
            <person name="Rahman M.S."/>
            <person name="Alam M."/>
        </authorList>
    </citation>
    <scope>NUCLEOTIDE SEQUENCE [LARGE SCALE GENOMIC DNA]</scope>
    <source>
        <strain evidence="4">cv. CVL-1</strain>
        <tissue evidence="3">Whole seedling</tissue>
    </source>
</reference>
<comment type="caution">
    <text evidence="3">The sequence shown here is derived from an EMBL/GenBank/DDBJ whole genome shotgun (WGS) entry which is preliminary data.</text>
</comment>
<protein>
    <recommendedName>
        <fullName evidence="2">DUF4283 domain-containing protein</fullName>
    </recommendedName>
</protein>
<sequence>MASSLSNMCSQLSLQDGQQPKVVIAEELLEESDVGQLPYFLIGKYFSKRRANLEGMRTALFNAWKLEMGLVIKEVGEKLYMFQFEDKPERDRVLVTQPWHFNRILLALQPYDGVEKPESIVFDTCPFWWGSFIRIRVLVDVTKPLVDGTVVESPYGEKEVEFRYEDMPDICLVCGQFDYLSENDCPTAIDMRLNQGVVIKKYSIRIKAESPRFKTKRFEGNDGSFRHGGSCSRRQPSLSARTGPSRQPVGSGRVAQLSSSAADSRRHIRPHVDSMILRGKQVAQALASEEVSCEIVSRIPRRVVEQNSVGERSSGAVEKIMEAAANFAKEVDELYGDLGLPASQGAEVAVGGNHVEGSVNRKIRGGTVDSDSSGFGNFDVRFNPRRQRQKQMAANQGTGSNLPIPGLGQSSRSLGHDGFGPDLMGLVGNLVAGPSKSPIQTSMVSPHDINNVGYDPTMPSFVFGAGASSSPNKVRKWKKQVRVSNKYSFAAINHRSCARVGDKRISGQPNFGMDNGVVAKRTRDGGSANFESEAIECARVMRDIGAEIVAAREAASPNDVGNDVDAARTAEERPGQDQ</sequence>
<dbReference type="OrthoDB" id="978193at2759"/>
<proteinExistence type="predicted"/>
<feature type="compositionally biased region" description="Polar residues" evidence="1">
    <location>
        <begin position="232"/>
        <end position="245"/>
    </location>
</feature>
<evidence type="ECO:0000259" key="2">
    <source>
        <dbReference type="Pfam" id="PF14111"/>
    </source>
</evidence>
<feature type="region of interest" description="Disordered" evidence="1">
    <location>
        <begin position="383"/>
        <end position="415"/>
    </location>
</feature>
<evidence type="ECO:0000313" key="4">
    <source>
        <dbReference type="Proteomes" id="UP000188268"/>
    </source>
</evidence>
<evidence type="ECO:0000256" key="1">
    <source>
        <dbReference type="SAM" id="MobiDB-lite"/>
    </source>
</evidence>
<evidence type="ECO:0000313" key="3">
    <source>
        <dbReference type="EMBL" id="OMO86338.1"/>
    </source>
</evidence>
<dbReference type="PANTHER" id="PTHR31286">
    <property type="entry name" value="GLYCINE-RICH CELL WALL STRUCTURAL PROTEIN 1.8-LIKE"/>
    <property type="match status" value="1"/>
</dbReference>
<dbReference type="InterPro" id="IPR025558">
    <property type="entry name" value="DUF4283"/>
</dbReference>
<dbReference type="InterPro" id="IPR040256">
    <property type="entry name" value="At4g02000-like"/>
</dbReference>
<accession>A0A1R3IUS6</accession>
<dbReference type="AlphaFoldDB" id="A0A1R3IUS6"/>
<dbReference type="Gramene" id="OMO86338">
    <property type="protein sequence ID" value="OMO86338"/>
    <property type="gene ID" value="CCACVL1_09630"/>
</dbReference>
<feature type="region of interest" description="Disordered" evidence="1">
    <location>
        <begin position="217"/>
        <end position="268"/>
    </location>
</feature>
<gene>
    <name evidence="3" type="ORF">CCACVL1_09630</name>
</gene>
<feature type="domain" description="DUF4283" evidence="2">
    <location>
        <begin position="36"/>
        <end position="118"/>
    </location>
</feature>
<dbReference type="OMA" id="NFESEAI"/>
<keyword evidence="4" id="KW-1185">Reference proteome</keyword>
<dbReference type="EMBL" id="AWWV01009480">
    <property type="protein sequence ID" value="OMO86338.1"/>
    <property type="molecule type" value="Genomic_DNA"/>
</dbReference>
<name>A0A1R3IUS6_COCAP</name>